<dbReference type="EMBL" id="BMAW01027554">
    <property type="protein sequence ID" value="GFU02697.1"/>
    <property type="molecule type" value="Genomic_DNA"/>
</dbReference>
<sequence>MNGQCLARGMIKVRHQTDVWTFPLQRSSQNLSLAKENGGRYLDLACLEGERLCEVVFMAECILSGSEKENKFQSHGCCHQNYEKNFRKLGSWCA</sequence>
<gene>
    <name evidence="1" type="ORF">NPIL_363231</name>
</gene>
<proteinExistence type="predicted"/>
<evidence type="ECO:0000313" key="1">
    <source>
        <dbReference type="EMBL" id="GFU02697.1"/>
    </source>
</evidence>
<accession>A0A8X6Q9I4</accession>
<reference evidence="1" key="1">
    <citation type="submission" date="2020-08" db="EMBL/GenBank/DDBJ databases">
        <title>Multicomponent nature underlies the extraordinary mechanical properties of spider dragline silk.</title>
        <authorList>
            <person name="Kono N."/>
            <person name="Nakamura H."/>
            <person name="Mori M."/>
            <person name="Yoshida Y."/>
            <person name="Ohtoshi R."/>
            <person name="Malay A.D."/>
            <person name="Moran D.A.P."/>
            <person name="Tomita M."/>
            <person name="Numata K."/>
            <person name="Arakawa K."/>
        </authorList>
    </citation>
    <scope>NUCLEOTIDE SEQUENCE</scope>
</reference>
<dbReference type="Proteomes" id="UP000887013">
    <property type="component" value="Unassembled WGS sequence"/>
</dbReference>
<evidence type="ECO:0000313" key="2">
    <source>
        <dbReference type="Proteomes" id="UP000887013"/>
    </source>
</evidence>
<organism evidence="1 2">
    <name type="scientific">Nephila pilipes</name>
    <name type="common">Giant wood spider</name>
    <name type="synonym">Nephila maculata</name>
    <dbReference type="NCBI Taxonomy" id="299642"/>
    <lineage>
        <taxon>Eukaryota</taxon>
        <taxon>Metazoa</taxon>
        <taxon>Ecdysozoa</taxon>
        <taxon>Arthropoda</taxon>
        <taxon>Chelicerata</taxon>
        <taxon>Arachnida</taxon>
        <taxon>Araneae</taxon>
        <taxon>Araneomorphae</taxon>
        <taxon>Entelegynae</taxon>
        <taxon>Araneoidea</taxon>
        <taxon>Nephilidae</taxon>
        <taxon>Nephila</taxon>
    </lineage>
</organism>
<protein>
    <submittedName>
        <fullName evidence="1">Uncharacterized protein</fullName>
    </submittedName>
</protein>
<name>A0A8X6Q9I4_NEPPI</name>
<keyword evidence="2" id="KW-1185">Reference proteome</keyword>
<dbReference type="AlphaFoldDB" id="A0A8X6Q9I4"/>
<comment type="caution">
    <text evidence="1">The sequence shown here is derived from an EMBL/GenBank/DDBJ whole genome shotgun (WGS) entry which is preliminary data.</text>
</comment>